<reference evidence="8" key="2">
    <citation type="submission" date="2021-02" db="UniProtKB">
        <authorList>
            <consortium name="EnsemblMetazoa"/>
        </authorList>
    </citation>
    <scope>IDENTIFICATION</scope>
    <source>
        <strain evidence="8">JHB</strain>
    </source>
</reference>
<dbReference type="AlphaFoldDB" id="B0WPS7"/>
<keyword evidence="4 5" id="KW-0472">Membrane</keyword>
<feature type="transmembrane region" description="Helical" evidence="5">
    <location>
        <begin position="131"/>
        <end position="149"/>
    </location>
</feature>
<dbReference type="GO" id="GO:0007188">
    <property type="term" value="P:adenylate cyclase-modulating G protein-coupled receptor signaling pathway"/>
    <property type="evidence" value="ECO:0007669"/>
    <property type="project" value="TreeGrafter"/>
</dbReference>
<dbReference type="PRINTS" id="PR01127">
    <property type="entry name" value="DIUHORMONER"/>
</dbReference>
<dbReference type="PANTHER" id="PTHR45620:SF15">
    <property type="entry name" value="DIURETIC HORMONE 44 RECEPTOR 1-RELATED"/>
    <property type="match status" value="1"/>
</dbReference>
<dbReference type="Gene3D" id="1.20.1070.10">
    <property type="entry name" value="Rhodopsin 7-helix transmembrane proteins"/>
    <property type="match status" value="1"/>
</dbReference>
<dbReference type="GO" id="GO:0005886">
    <property type="term" value="C:plasma membrane"/>
    <property type="evidence" value="ECO:0007669"/>
    <property type="project" value="TreeGrafter"/>
</dbReference>
<comment type="subcellular location">
    <subcellularLocation>
        <location evidence="1">Membrane</location>
        <topology evidence="1">Multi-pass membrane protein</topology>
    </subcellularLocation>
</comment>
<dbReference type="HOGENOM" id="CLU_944149_0_0_1"/>
<reference evidence="7" key="1">
    <citation type="submission" date="2007-03" db="EMBL/GenBank/DDBJ databases">
        <title>Annotation of Culex pipiens quinquefasciatus.</title>
        <authorList>
            <consortium name="The Broad Institute Genome Sequencing Platform"/>
            <person name="Atkinson P.W."/>
            <person name="Hemingway J."/>
            <person name="Christensen B.M."/>
            <person name="Higgs S."/>
            <person name="Kodira C."/>
            <person name="Hannick L."/>
            <person name="Megy K."/>
            <person name="O'Leary S."/>
            <person name="Pearson M."/>
            <person name="Haas B.J."/>
            <person name="Mauceli E."/>
            <person name="Wortman J.R."/>
            <person name="Lee N.H."/>
            <person name="Guigo R."/>
            <person name="Stanke M."/>
            <person name="Alvarado L."/>
            <person name="Amedeo P."/>
            <person name="Antoine C.H."/>
            <person name="Arensburger P."/>
            <person name="Bidwell S.L."/>
            <person name="Crawford M."/>
            <person name="Camaro F."/>
            <person name="Devon K."/>
            <person name="Engels R."/>
            <person name="Hammond M."/>
            <person name="Howarth C."/>
            <person name="Koehrsen M."/>
            <person name="Lawson D."/>
            <person name="Montgomery P."/>
            <person name="Nene V."/>
            <person name="Nusbaum C."/>
            <person name="Puiu D."/>
            <person name="Romero-Severson J."/>
            <person name="Severson D.W."/>
            <person name="Shumway M."/>
            <person name="Sisk P."/>
            <person name="Stolte C."/>
            <person name="Zeng Q."/>
            <person name="Eisenstadt E."/>
            <person name="Fraser-Liggett C."/>
            <person name="Strausberg R."/>
            <person name="Galagan J."/>
            <person name="Birren B."/>
            <person name="Collins F.H."/>
        </authorList>
    </citation>
    <scope>NUCLEOTIDE SEQUENCE [LARGE SCALE GENOMIC DNA]</scope>
    <source>
        <strain evidence="7">JHB</strain>
    </source>
</reference>
<dbReference type="STRING" id="7176.B0WPS7"/>
<dbReference type="VEuPathDB" id="VectorBase:CQUJHB010224"/>
<dbReference type="KEGG" id="cqu:CpipJ_CPIJ008822"/>
<keyword evidence="9" id="KW-1185">Reference proteome</keyword>
<gene>
    <name evidence="8" type="primary">6041453</name>
    <name evidence="7" type="ORF">CpipJ_CPIJ008822</name>
</gene>
<evidence type="ECO:0000256" key="5">
    <source>
        <dbReference type="SAM" id="Phobius"/>
    </source>
</evidence>
<dbReference type="InterPro" id="IPR050332">
    <property type="entry name" value="GPCR_2"/>
</dbReference>
<dbReference type="InterPro" id="IPR002001">
    <property type="entry name" value="GPCR_2_diuretic_rcpt"/>
</dbReference>
<evidence type="ECO:0000256" key="1">
    <source>
        <dbReference type="ARBA" id="ARBA00004141"/>
    </source>
</evidence>
<evidence type="ECO:0000313" key="8">
    <source>
        <dbReference type="EnsemblMetazoa" id="CPIJ008822-PA"/>
    </source>
</evidence>
<dbReference type="PROSITE" id="PS00650">
    <property type="entry name" value="G_PROTEIN_RECEP_F2_2"/>
    <property type="match status" value="1"/>
</dbReference>
<feature type="transmembrane region" description="Helical" evidence="5">
    <location>
        <begin position="161"/>
        <end position="182"/>
    </location>
</feature>
<dbReference type="GO" id="GO:0007166">
    <property type="term" value="P:cell surface receptor signaling pathway"/>
    <property type="evidence" value="ECO:0007669"/>
    <property type="project" value="InterPro"/>
</dbReference>
<dbReference type="InterPro" id="IPR000832">
    <property type="entry name" value="GPCR_2_secretin-like"/>
</dbReference>
<organism>
    <name type="scientific">Culex quinquefasciatus</name>
    <name type="common">Southern house mosquito</name>
    <name type="synonym">Culex pungens</name>
    <dbReference type="NCBI Taxonomy" id="7176"/>
    <lineage>
        <taxon>Eukaryota</taxon>
        <taxon>Metazoa</taxon>
        <taxon>Ecdysozoa</taxon>
        <taxon>Arthropoda</taxon>
        <taxon>Hexapoda</taxon>
        <taxon>Insecta</taxon>
        <taxon>Pterygota</taxon>
        <taxon>Neoptera</taxon>
        <taxon>Endopterygota</taxon>
        <taxon>Diptera</taxon>
        <taxon>Nematocera</taxon>
        <taxon>Culicoidea</taxon>
        <taxon>Culicidae</taxon>
        <taxon>Culicinae</taxon>
        <taxon>Culicini</taxon>
        <taxon>Culex</taxon>
        <taxon>Culex</taxon>
    </lineage>
</organism>
<dbReference type="OrthoDB" id="6022368at2759"/>
<feature type="domain" description="G-protein coupled receptors family 2 profile 2" evidence="6">
    <location>
        <begin position="42"/>
        <end position="183"/>
    </location>
</feature>
<feature type="transmembrane region" description="Helical" evidence="5">
    <location>
        <begin position="86"/>
        <end position="111"/>
    </location>
</feature>
<dbReference type="GO" id="GO:0008528">
    <property type="term" value="F:G protein-coupled peptide receptor activity"/>
    <property type="evidence" value="ECO:0007669"/>
    <property type="project" value="TreeGrafter"/>
</dbReference>
<evidence type="ECO:0000256" key="2">
    <source>
        <dbReference type="ARBA" id="ARBA00022692"/>
    </source>
</evidence>
<dbReference type="InterPro" id="IPR017981">
    <property type="entry name" value="GPCR_2-like_7TM"/>
</dbReference>
<dbReference type="EnsemblMetazoa" id="CPIJ008822-RA">
    <property type="protein sequence ID" value="CPIJ008822-PA"/>
    <property type="gene ID" value="CPIJ008822"/>
</dbReference>
<evidence type="ECO:0000313" key="7">
    <source>
        <dbReference type="EMBL" id="EDS32492.1"/>
    </source>
</evidence>
<protein>
    <recommendedName>
        <fullName evidence="6">G-protein coupled receptors family 2 profile 2 domain-containing protein</fullName>
    </recommendedName>
</protein>
<dbReference type="PANTHER" id="PTHR45620">
    <property type="entry name" value="PDF RECEPTOR-LIKE PROTEIN-RELATED"/>
    <property type="match status" value="1"/>
</dbReference>
<evidence type="ECO:0000256" key="3">
    <source>
        <dbReference type="ARBA" id="ARBA00022989"/>
    </source>
</evidence>
<dbReference type="Proteomes" id="UP000002320">
    <property type="component" value="Unassembled WGS sequence"/>
</dbReference>
<dbReference type="PROSITE" id="PS50261">
    <property type="entry name" value="G_PROTEIN_RECEP_F2_4"/>
    <property type="match status" value="1"/>
</dbReference>
<dbReference type="Pfam" id="PF00002">
    <property type="entry name" value="7tm_2"/>
    <property type="match status" value="1"/>
</dbReference>
<dbReference type="InParanoid" id="B0WPS7"/>
<dbReference type="eggNOG" id="KOG4564">
    <property type="taxonomic scope" value="Eukaryota"/>
</dbReference>
<dbReference type="EMBL" id="DS232029">
    <property type="protein sequence ID" value="EDS32492.1"/>
    <property type="molecule type" value="Genomic_DNA"/>
</dbReference>
<name>B0WPS7_CULQU</name>
<evidence type="ECO:0000313" key="9">
    <source>
        <dbReference type="Proteomes" id="UP000002320"/>
    </source>
</evidence>
<dbReference type="InterPro" id="IPR017983">
    <property type="entry name" value="GPCR_2_secretin-like_CS"/>
</dbReference>
<dbReference type="GO" id="GO:0008036">
    <property type="term" value="F:diuretic hormone receptor activity"/>
    <property type="evidence" value="ECO:0007669"/>
    <property type="project" value="InterPro"/>
</dbReference>
<sequence length="295" mass="33305">MDERILGTEKINSIESVCPPPDSRDHLLGDPECVISLIKSGPVIFVGAWALTRPFYLTEATITPTAEHPNKLEIECSWMRESHIDWIIQGPTCTVLVINLIFLLRIMWVLITKLRSANTLETRQYRKASKALLVLIPLLGITYLIVIYGPEEGGVGSHIFAVTRAILLSTQGFVVSLLYCFLNSEVRQTLRHHFYRWRDERNILRPGGASKAANNHRRLTCESWTGSDAGGFSDDVIPGWYEIPTKNLFYPYKDPQNGVIPTPKCLFSNSMHPGVQHRDNEELGVPQLRLAFTCC</sequence>
<dbReference type="SUPFAM" id="SSF81321">
    <property type="entry name" value="Family A G protein-coupled receptor-like"/>
    <property type="match status" value="1"/>
</dbReference>
<keyword evidence="3 5" id="KW-1133">Transmembrane helix</keyword>
<evidence type="ECO:0000256" key="4">
    <source>
        <dbReference type="ARBA" id="ARBA00023136"/>
    </source>
</evidence>
<accession>B0WPS7</accession>
<dbReference type="VEuPathDB" id="VectorBase:CPIJ008822"/>
<keyword evidence="2 5" id="KW-0812">Transmembrane</keyword>
<proteinExistence type="predicted"/>
<dbReference type="GO" id="GO:0017046">
    <property type="term" value="F:peptide hormone binding"/>
    <property type="evidence" value="ECO:0007669"/>
    <property type="project" value="TreeGrafter"/>
</dbReference>
<dbReference type="PRINTS" id="PR00249">
    <property type="entry name" value="GPCRSECRETIN"/>
</dbReference>
<evidence type="ECO:0000259" key="6">
    <source>
        <dbReference type="PROSITE" id="PS50261"/>
    </source>
</evidence>